<evidence type="ECO:0000313" key="2">
    <source>
        <dbReference type="EMBL" id="KAF6032903.1"/>
    </source>
</evidence>
<dbReference type="EMBL" id="VXIV02001468">
    <property type="protein sequence ID" value="KAF6032903.1"/>
    <property type="molecule type" value="Genomic_DNA"/>
</dbReference>
<keyword evidence="3" id="KW-1185">Reference proteome</keyword>
<feature type="domain" description="NOMO C-terminal transthyretin-like" evidence="1">
    <location>
        <begin position="1"/>
        <end position="90"/>
    </location>
</feature>
<dbReference type="Proteomes" id="UP000593567">
    <property type="component" value="Unassembled WGS sequence"/>
</dbReference>
<sequence length="132" mass="14441">MAVSIFINSHTDFLSTLKVVLVKDGAASSLQSVSVASSKVVFLNSLPMDSAKYKVYLESSLSESLYEYKQNEATFTANGASVALTFNFNPVMKTKLEFDVKESSLLGLVVVICTTVIVINKDKVFSLFSKQH</sequence>
<protein>
    <recommendedName>
        <fullName evidence="1">NOMO C-terminal transthyretin-like domain-containing protein</fullName>
    </recommendedName>
</protein>
<evidence type="ECO:0000259" key="1">
    <source>
        <dbReference type="Pfam" id="PF23192"/>
    </source>
</evidence>
<reference evidence="2" key="1">
    <citation type="submission" date="2020-06" db="EMBL/GenBank/DDBJ databases">
        <title>Draft genome of Bugula neritina, a colonial animal packing powerful symbionts and potential medicines.</title>
        <authorList>
            <person name="Rayko M."/>
        </authorList>
    </citation>
    <scope>NUCLEOTIDE SEQUENCE [LARGE SCALE GENOMIC DNA]</scope>
    <source>
        <strain evidence="2">Kwan_BN1</strain>
    </source>
</reference>
<evidence type="ECO:0000313" key="3">
    <source>
        <dbReference type="Proteomes" id="UP000593567"/>
    </source>
</evidence>
<accession>A0A7J7K3X8</accession>
<gene>
    <name evidence="2" type="ORF">EB796_008788</name>
</gene>
<organism evidence="2 3">
    <name type="scientific">Bugula neritina</name>
    <name type="common">Brown bryozoan</name>
    <name type="synonym">Sertularia neritina</name>
    <dbReference type="NCBI Taxonomy" id="10212"/>
    <lineage>
        <taxon>Eukaryota</taxon>
        <taxon>Metazoa</taxon>
        <taxon>Spiralia</taxon>
        <taxon>Lophotrochozoa</taxon>
        <taxon>Bryozoa</taxon>
        <taxon>Gymnolaemata</taxon>
        <taxon>Cheilostomatida</taxon>
        <taxon>Flustrina</taxon>
        <taxon>Buguloidea</taxon>
        <taxon>Bugulidae</taxon>
        <taxon>Bugula</taxon>
    </lineage>
</organism>
<dbReference type="InterPro" id="IPR056191">
    <property type="entry name" value="NOMO_12th"/>
</dbReference>
<comment type="caution">
    <text evidence="2">The sequence shown here is derived from an EMBL/GenBank/DDBJ whole genome shotgun (WGS) entry which is preliminary data.</text>
</comment>
<dbReference type="AlphaFoldDB" id="A0A7J7K3X8"/>
<proteinExistence type="predicted"/>
<dbReference type="Pfam" id="PF23192">
    <property type="entry name" value="NOMO_12th"/>
    <property type="match status" value="1"/>
</dbReference>
<name>A0A7J7K3X8_BUGNE</name>